<reference evidence="2" key="1">
    <citation type="submission" date="2019-12" db="UniProtKB">
        <authorList>
            <consortium name="WormBaseParasite"/>
        </authorList>
    </citation>
    <scope>IDENTIFICATION</scope>
</reference>
<name>A0A5S6QMV3_TRIMR</name>
<evidence type="ECO:0000313" key="2">
    <source>
        <dbReference type="WBParaSite" id="TMUE_2000008676.1"/>
    </source>
</evidence>
<proteinExistence type="predicted"/>
<dbReference type="AlphaFoldDB" id="A0A5S6QMV3"/>
<sequence>MPNSDTAFNLLALNSTISDEQSEMRFLHGRYILHRQQPCPCGQWMSLSVGMSASPSRWWCTKANCRKNVAVRSGTWCQGSKVPLRKIVQLLYAWSKGHTTCRFCVQDMDMAPSNGAWPYEQQRLRQCCATW</sequence>
<accession>A0A5S6QMV3</accession>
<evidence type="ECO:0000313" key="1">
    <source>
        <dbReference type="Proteomes" id="UP000046395"/>
    </source>
</evidence>
<dbReference type="Proteomes" id="UP000046395">
    <property type="component" value="Unassembled WGS sequence"/>
</dbReference>
<protein>
    <submittedName>
        <fullName evidence="2">Uncharacterized protein</fullName>
    </submittedName>
</protein>
<keyword evidence="1" id="KW-1185">Reference proteome</keyword>
<dbReference type="WBParaSite" id="TMUE_2000008676.1">
    <property type="protein sequence ID" value="TMUE_2000008676.1"/>
    <property type="gene ID" value="WBGene00300358"/>
</dbReference>
<organism evidence="1 2">
    <name type="scientific">Trichuris muris</name>
    <name type="common">Mouse whipworm</name>
    <dbReference type="NCBI Taxonomy" id="70415"/>
    <lineage>
        <taxon>Eukaryota</taxon>
        <taxon>Metazoa</taxon>
        <taxon>Ecdysozoa</taxon>
        <taxon>Nematoda</taxon>
        <taxon>Enoplea</taxon>
        <taxon>Dorylaimia</taxon>
        <taxon>Trichinellida</taxon>
        <taxon>Trichuridae</taxon>
        <taxon>Trichuris</taxon>
    </lineage>
</organism>